<keyword evidence="2" id="KW-1185">Reference proteome</keyword>
<protein>
    <submittedName>
        <fullName evidence="1">1536_t:CDS:1</fullName>
    </submittedName>
</protein>
<feature type="non-terminal residue" evidence="1">
    <location>
        <position position="147"/>
    </location>
</feature>
<organism evidence="1 2">
    <name type="scientific">Racocetra persica</name>
    <dbReference type="NCBI Taxonomy" id="160502"/>
    <lineage>
        <taxon>Eukaryota</taxon>
        <taxon>Fungi</taxon>
        <taxon>Fungi incertae sedis</taxon>
        <taxon>Mucoromycota</taxon>
        <taxon>Glomeromycotina</taxon>
        <taxon>Glomeromycetes</taxon>
        <taxon>Diversisporales</taxon>
        <taxon>Gigasporaceae</taxon>
        <taxon>Racocetra</taxon>
    </lineage>
</organism>
<accession>A0ACA9SYA1</accession>
<dbReference type="Proteomes" id="UP000789920">
    <property type="component" value="Unassembled WGS sequence"/>
</dbReference>
<name>A0ACA9SYA1_9GLOM</name>
<gene>
    <name evidence="1" type="ORF">RPERSI_LOCUS36346</name>
</gene>
<comment type="caution">
    <text evidence="1">The sequence shown here is derived from an EMBL/GenBank/DDBJ whole genome shotgun (WGS) entry which is preliminary data.</text>
</comment>
<feature type="non-terminal residue" evidence="1">
    <location>
        <position position="1"/>
    </location>
</feature>
<proteinExistence type="predicted"/>
<sequence length="147" mass="17534">WQCNQTIFYQLLPDGNVQMGDALQFYETLNNPNNFFLVDSQALTFKYKAYMILFTSPKTERFNEAVKWTGFNEYFMPIWDQEEIFTLWDLQYKNKKNKNGEEFTLKLFDELLGKWGPIPRSVLSKWDSKAYQNKFDSLIDNSDLETC</sequence>
<evidence type="ECO:0000313" key="2">
    <source>
        <dbReference type="Proteomes" id="UP000789920"/>
    </source>
</evidence>
<evidence type="ECO:0000313" key="1">
    <source>
        <dbReference type="EMBL" id="CAG8850972.1"/>
    </source>
</evidence>
<reference evidence="1" key="1">
    <citation type="submission" date="2021-06" db="EMBL/GenBank/DDBJ databases">
        <authorList>
            <person name="Kallberg Y."/>
            <person name="Tangrot J."/>
            <person name="Rosling A."/>
        </authorList>
    </citation>
    <scope>NUCLEOTIDE SEQUENCE</scope>
    <source>
        <strain evidence="1">MA461A</strain>
    </source>
</reference>
<dbReference type="EMBL" id="CAJVQC010173495">
    <property type="protein sequence ID" value="CAG8850972.1"/>
    <property type="molecule type" value="Genomic_DNA"/>
</dbReference>